<feature type="transmembrane region" description="Helical" evidence="7">
    <location>
        <begin position="77"/>
        <end position="96"/>
    </location>
</feature>
<comment type="similarity">
    <text evidence="2 6">Belongs to the cytochrome c oxidase subunit 3 family.</text>
</comment>
<evidence type="ECO:0000256" key="4">
    <source>
        <dbReference type="ARBA" id="ARBA00022989"/>
    </source>
</evidence>
<dbReference type="EMBL" id="JBHSMT010000028">
    <property type="protein sequence ID" value="MFC5475661.1"/>
    <property type="molecule type" value="Genomic_DNA"/>
</dbReference>
<evidence type="ECO:0000259" key="8">
    <source>
        <dbReference type="PROSITE" id="PS50253"/>
    </source>
</evidence>
<dbReference type="InterPro" id="IPR035973">
    <property type="entry name" value="Cyt_c_oxidase_su3-like_sf"/>
</dbReference>
<dbReference type="PROSITE" id="PS50253">
    <property type="entry name" value="COX3"/>
    <property type="match status" value="1"/>
</dbReference>
<evidence type="ECO:0000256" key="2">
    <source>
        <dbReference type="ARBA" id="ARBA00010581"/>
    </source>
</evidence>
<feature type="transmembrane region" description="Helical" evidence="7">
    <location>
        <begin position="196"/>
        <end position="214"/>
    </location>
</feature>
<keyword evidence="4 7" id="KW-1133">Transmembrane helix</keyword>
<dbReference type="RefSeq" id="WP_378999154.1">
    <property type="nucleotide sequence ID" value="NZ_JBHSMT010000028.1"/>
</dbReference>
<dbReference type="Gene3D" id="1.20.120.80">
    <property type="entry name" value="Cytochrome c oxidase, subunit III, four-helix bundle"/>
    <property type="match status" value="1"/>
</dbReference>
<keyword evidence="10" id="KW-1185">Reference proteome</keyword>
<evidence type="ECO:0000256" key="5">
    <source>
        <dbReference type="ARBA" id="ARBA00023136"/>
    </source>
</evidence>
<proteinExistence type="inferred from homology"/>
<feature type="transmembrane region" description="Helical" evidence="7">
    <location>
        <begin position="148"/>
        <end position="168"/>
    </location>
</feature>
<dbReference type="PANTHER" id="PTHR11403:SF10">
    <property type="entry name" value="CYTOCHROME C OXIDASE"/>
    <property type="match status" value="1"/>
</dbReference>
<evidence type="ECO:0000256" key="6">
    <source>
        <dbReference type="RuleBase" id="RU003376"/>
    </source>
</evidence>
<evidence type="ECO:0000256" key="7">
    <source>
        <dbReference type="SAM" id="Phobius"/>
    </source>
</evidence>
<dbReference type="SUPFAM" id="SSF81452">
    <property type="entry name" value="Cytochrome c oxidase subunit III-like"/>
    <property type="match status" value="1"/>
</dbReference>
<feature type="transmembrane region" description="Helical" evidence="7">
    <location>
        <begin position="108"/>
        <end position="128"/>
    </location>
</feature>
<evidence type="ECO:0000256" key="1">
    <source>
        <dbReference type="ARBA" id="ARBA00004141"/>
    </source>
</evidence>
<organism evidence="9 10">
    <name type="scientific">Paraherbaspirillum soli</name>
    <dbReference type="NCBI Taxonomy" id="631222"/>
    <lineage>
        <taxon>Bacteria</taxon>
        <taxon>Pseudomonadati</taxon>
        <taxon>Pseudomonadota</taxon>
        <taxon>Betaproteobacteria</taxon>
        <taxon>Burkholderiales</taxon>
        <taxon>Oxalobacteraceae</taxon>
        <taxon>Paraherbaspirillum</taxon>
    </lineage>
</organism>
<feature type="domain" description="Heme-copper oxidase subunit III family profile" evidence="8">
    <location>
        <begin position="41"/>
        <end position="216"/>
    </location>
</feature>
<evidence type="ECO:0000256" key="3">
    <source>
        <dbReference type="ARBA" id="ARBA00022692"/>
    </source>
</evidence>
<feature type="transmembrane region" description="Helical" evidence="7">
    <location>
        <begin position="37"/>
        <end position="57"/>
    </location>
</feature>
<reference evidence="10" key="1">
    <citation type="journal article" date="2019" name="Int. J. Syst. Evol. Microbiol.">
        <title>The Global Catalogue of Microorganisms (GCM) 10K type strain sequencing project: providing services to taxonomists for standard genome sequencing and annotation.</title>
        <authorList>
            <consortium name="The Broad Institute Genomics Platform"/>
            <consortium name="The Broad Institute Genome Sequencing Center for Infectious Disease"/>
            <person name="Wu L."/>
            <person name="Ma J."/>
        </authorList>
    </citation>
    <scope>NUCLEOTIDE SEQUENCE [LARGE SCALE GENOMIC DNA]</scope>
    <source>
        <strain evidence="10">JCM 17066</strain>
    </source>
</reference>
<evidence type="ECO:0000313" key="9">
    <source>
        <dbReference type="EMBL" id="MFC5475661.1"/>
    </source>
</evidence>
<gene>
    <name evidence="9" type="ORF">ACFPM8_16995</name>
</gene>
<keyword evidence="5 7" id="KW-0472">Membrane</keyword>
<protein>
    <submittedName>
        <fullName evidence="9">Bb3-type cytochrome oxidase subunit III</fullName>
    </submittedName>
</protein>
<dbReference type="PANTHER" id="PTHR11403">
    <property type="entry name" value="CYTOCHROME C OXIDASE SUBUNIT III"/>
    <property type="match status" value="1"/>
</dbReference>
<name>A0ABW0MDY2_9BURK</name>
<evidence type="ECO:0000313" key="10">
    <source>
        <dbReference type="Proteomes" id="UP001596045"/>
    </source>
</evidence>
<dbReference type="Proteomes" id="UP001596045">
    <property type="component" value="Unassembled WGS sequence"/>
</dbReference>
<comment type="subcellular location">
    <subcellularLocation>
        <location evidence="6">Cell membrane</location>
        <topology evidence="6">Multi-pass membrane protein</topology>
    </subcellularLocation>
    <subcellularLocation>
        <location evidence="1">Membrane</location>
        <topology evidence="1">Multi-pass membrane protein</topology>
    </subcellularLocation>
</comment>
<comment type="caution">
    <text evidence="9">The sequence shown here is derived from an EMBL/GenBank/DDBJ whole genome shotgun (WGS) entry which is preliminary data.</text>
</comment>
<accession>A0ABW0MDY2</accession>
<sequence>MNPGPMLRAAGVGPQGYDSPAPRSGPDYRRRPGIDSAAASIALWLFMIVASTLFLLFLTAYAMRMNAGDWSPLAMPWQLWLSTLLLAGGSVLLHFATQAARAAHLSTARTLLLAGGACVCVFLGVQWWGWQALLTIHVTAAGNPAGSFFYLLTAMHGLHVVGGLVAWARTARGAWRYTAAVDAAQVAWRIALCARYWHFLLALWIVLFAALGWLTPDLVRLVCGIR</sequence>
<keyword evidence="3 6" id="KW-0812">Transmembrane</keyword>
<dbReference type="InterPro" id="IPR000298">
    <property type="entry name" value="Cyt_c_oxidase-like_su3"/>
</dbReference>
<dbReference type="InterPro" id="IPR013833">
    <property type="entry name" value="Cyt_c_oxidase_su3_a-hlx"/>
</dbReference>
<dbReference type="InterPro" id="IPR024791">
    <property type="entry name" value="Cyt_c/ubiquinol_Oxase_su3"/>
</dbReference>